<dbReference type="Pfam" id="PF02423">
    <property type="entry name" value="OCD_Mu_crystall"/>
    <property type="match status" value="1"/>
</dbReference>
<dbReference type="InterPro" id="IPR003462">
    <property type="entry name" value="ODC_Mu_crystall"/>
</dbReference>
<protein>
    <submittedName>
        <fullName evidence="2">Delta(1)-pyrroline-2-carboxylate reductase</fullName>
        <ecNumber evidence="2">1.5.1.49</ecNumber>
    </submittedName>
</protein>
<dbReference type="InterPro" id="IPR023401">
    <property type="entry name" value="ODC_N"/>
</dbReference>
<dbReference type="Gene3D" id="3.40.50.720">
    <property type="entry name" value="NAD(P)-binding Rossmann-like Domain"/>
    <property type="match status" value="1"/>
</dbReference>
<dbReference type="PANTHER" id="PTHR13812">
    <property type="entry name" value="KETIMINE REDUCTASE MU-CRYSTALLIN"/>
    <property type="match status" value="1"/>
</dbReference>
<proteinExistence type="inferred from homology"/>
<dbReference type="NCBIfam" id="NF004793">
    <property type="entry name" value="PRK06141.1"/>
    <property type="match status" value="1"/>
</dbReference>
<dbReference type="RefSeq" id="WP_108791933.1">
    <property type="nucleotide sequence ID" value="NZ_ONZG01000014.1"/>
</dbReference>
<name>A0A2R8CEV9_9RHOB</name>
<dbReference type="EMBL" id="ONZG01000014">
    <property type="protein sequence ID" value="SPJ30966.1"/>
    <property type="molecule type" value="Genomic_DNA"/>
</dbReference>
<gene>
    <name evidence="2" type="ORF">TRM7615_04503</name>
</gene>
<organism evidence="2 3">
    <name type="scientific">Falsiruegeria mediterranea M17</name>
    <dbReference type="NCBI Taxonomy" id="1200281"/>
    <lineage>
        <taxon>Bacteria</taxon>
        <taxon>Pseudomonadati</taxon>
        <taxon>Pseudomonadota</taxon>
        <taxon>Alphaproteobacteria</taxon>
        <taxon>Rhodobacterales</taxon>
        <taxon>Roseobacteraceae</taxon>
        <taxon>Falsiruegeria</taxon>
    </lineage>
</organism>
<dbReference type="GO" id="GO:0016491">
    <property type="term" value="F:oxidoreductase activity"/>
    <property type="evidence" value="ECO:0007669"/>
    <property type="project" value="UniProtKB-KW"/>
</dbReference>
<dbReference type="PIRSF" id="PIRSF001439">
    <property type="entry name" value="CryM"/>
    <property type="match status" value="1"/>
</dbReference>
<dbReference type="FunFam" id="3.40.50.720:FF:000311">
    <property type="entry name" value="Ornithine cyclodeaminase"/>
    <property type="match status" value="1"/>
</dbReference>
<evidence type="ECO:0000256" key="1">
    <source>
        <dbReference type="ARBA" id="ARBA00008903"/>
    </source>
</evidence>
<accession>A0A2R8CEV9</accession>
<dbReference type="Proteomes" id="UP000244898">
    <property type="component" value="Unassembled WGS sequence"/>
</dbReference>
<dbReference type="PANTHER" id="PTHR13812:SF19">
    <property type="entry name" value="KETIMINE REDUCTASE MU-CRYSTALLIN"/>
    <property type="match status" value="1"/>
</dbReference>
<dbReference type="InterPro" id="IPR036291">
    <property type="entry name" value="NAD(P)-bd_dom_sf"/>
</dbReference>
<reference evidence="3" key="1">
    <citation type="submission" date="2018-03" db="EMBL/GenBank/DDBJ databases">
        <authorList>
            <person name="Rodrigo-Torres L."/>
            <person name="Arahal R. D."/>
            <person name="Lucena T."/>
        </authorList>
    </citation>
    <scope>NUCLEOTIDE SEQUENCE [LARGE SCALE GENOMIC DNA]</scope>
    <source>
        <strain evidence="3">CECT 7615</strain>
    </source>
</reference>
<comment type="similarity">
    <text evidence="1">Belongs to the ornithine cyclodeaminase/mu-crystallin family.</text>
</comment>
<sequence length="314" mass="33486">MEIFDADATARALPFDALIEQMQALFANGLTAPDRHHHTMQMQDKADATLLLMPAWTEQIGCVKVVTATPGNSARSLPAIAGSVLVFDRATGAHLALIDGAVATARRTAAASALGARYLAREDAKHLLIIGAGKVAAQLTDAFRAVRPIETVRIWDLFPQAAEALAASLRSRGWDAQAVSDLSQAVPQADIISAATLATEPLLMGEWLRPGQHVDLIGAFTPAMREADDHSLQRGRLFVDTKFATIEAGELKTPLETGAIAPSDILGDLYALAQGKATRERRDEITLFKSVGNAVMDLAAAITATRKAEEEPHV</sequence>
<dbReference type="OrthoDB" id="9785971at2"/>
<evidence type="ECO:0000313" key="3">
    <source>
        <dbReference type="Proteomes" id="UP000244898"/>
    </source>
</evidence>
<keyword evidence="2" id="KW-0560">Oxidoreductase</keyword>
<dbReference type="Gene3D" id="3.30.1780.10">
    <property type="entry name" value="ornithine cyclodeaminase, domain 1"/>
    <property type="match status" value="1"/>
</dbReference>
<dbReference type="EC" id="1.5.1.49" evidence="2"/>
<dbReference type="GO" id="GO:0005737">
    <property type="term" value="C:cytoplasm"/>
    <property type="evidence" value="ECO:0007669"/>
    <property type="project" value="TreeGrafter"/>
</dbReference>
<dbReference type="SUPFAM" id="SSF51735">
    <property type="entry name" value="NAD(P)-binding Rossmann-fold domains"/>
    <property type="match status" value="1"/>
</dbReference>
<keyword evidence="3" id="KW-1185">Reference proteome</keyword>
<evidence type="ECO:0000313" key="2">
    <source>
        <dbReference type="EMBL" id="SPJ30966.1"/>
    </source>
</evidence>
<dbReference type="GO" id="GO:0019752">
    <property type="term" value="P:carboxylic acid metabolic process"/>
    <property type="evidence" value="ECO:0007669"/>
    <property type="project" value="UniProtKB-ARBA"/>
</dbReference>
<dbReference type="AlphaFoldDB" id="A0A2R8CEV9"/>